<reference evidence="2" key="1">
    <citation type="submission" date="2021-01" db="EMBL/GenBank/DDBJ databases">
        <authorList>
            <consortium name="Genoscope - CEA"/>
            <person name="William W."/>
        </authorList>
    </citation>
    <scope>NUCLEOTIDE SEQUENCE</scope>
</reference>
<protein>
    <submittedName>
        <fullName evidence="2">(rape) hypothetical protein</fullName>
    </submittedName>
</protein>
<sequence>MTINKYFHGFASPLGIYLTFLASLVTIFCRMLAVQNYLQHVDNLKQLENNQKSFLRMMMIFVCNLSDIVFLLFAVVTGGLMKRNLVIVFVESEES</sequence>
<organism evidence="2">
    <name type="scientific">Brassica napus</name>
    <name type="common">Rape</name>
    <dbReference type="NCBI Taxonomy" id="3708"/>
    <lineage>
        <taxon>Eukaryota</taxon>
        <taxon>Viridiplantae</taxon>
        <taxon>Streptophyta</taxon>
        <taxon>Embryophyta</taxon>
        <taxon>Tracheophyta</taxon>
        <taxon>Spermatophyta</taxon>
        <taxon>Magnoliopsida</taxon>
        <taxon>eudicotyledons</taxon>
        <taxon>Gunneridae</taxon>
        <taxon>Pentapetalae</taxon>
        <taxon>rosids</taxon>
        <taxon>malvids</taxon>
        <taxon>Brassicales</taxon>
        <taxon>Brassicaceae</taxon>
        <taxon>Brassiceae</taxon>
        <taxon>Brassica</taxon>
    </lineage>
</organism>
<dbReference type="SMR" id="A0A816UML5"/>
<feature type="transmembrane region" description="Helical" evidence="1">
    <location>
        <begin position="54"/>
        <end position="76"/>
    </location>
</feature>
<keyword evidence="1" id="KW-0812">Transmembrane</keyword>
<dbReference type="AlphaFoldDB" id="A0A816UML5"/>
<accession>A0A816UML5</accession>
<gene>
    <name evidence="2" type="ORF">DARMORV10_C08P35080.1</name>
</gene>
<evidence type="ECO:0000313" key="2">
    <source>
        <dbReference type="EMBL" id="CAF2113115.1"/>
    </source>
</evidence>
<evidence type="ECO:0000256" key="1">
    <source>
        <dbReference type="SAM" id="Phobius"/>
    </source>
</evidence>
<dbReference type="EMBL" id="HG994372">
    <property type="protein sequence ID" value="CAF2113115.1"/>
    <property type="molecule type" value="Genomic_DNA"/>
</dbReference>
<dbReference type="Gramene" id="CDX71846">
    <property type="protein sequence ID" value="CDX71846"/>
    <property type="gene ID" value="GSBRNA2T00155571001"/>
</dbReference>
<keyword evidence="1" id="KW-0472">Membrane</keyword>
<name>A0A816UML5_BRANA</name>
<dbReference type="Proteomes" id="UP001295469">
    <property type="component" value="Chromosome C08"/>
</dbReference>
<proteinExistence type="predicted"/>
<feature type="transmembrane region" description="Helical" evidence="1">
    <location>
        <begin position="14"/>
        <end position="33"/>
    </location>
</feature>
<keyword evidence="1" id="KW-1133">Transmembrane helix</keyword>